<dbReference type="AlphaFoldDB" id="A0A1B0BME8"/>
<evidence type="ECO:0000313" key="3">
    <source>
        <dbReference type="EnsemblMetazoa" id="GPPI034732-PA"/>
    </source>
</evidence>
<accession>A0A1B0BME8</accession>
<name>A0A1B0BME8_9MUSC</name>
<feature type="domain" description="DUF4729" evidence="2">
    <location>
        <begin position="587"/>
        <end position="678"/>
    </location>
</feature>
<reference evidence="4" key="1">
    <citation type="submission" date="2015-01" db="EMBL/GenBank/DDBJ databases">
        <authorList>
            <person name="Aksoy S."/>
            <person name="Warren W."/>
            <person name="Wilson R.K."/>
        </authorList>
    </citation>
    <scope>NUCLEOTIDE SEQUENCE [LARGE SCALE GENOMIC DNA]</scope>
    <source>
        <strain evidence="4">IAEA</strain>
    </source>
</reference>
<organism evidence="3 4">
    <name type="scientific">Glossina palpalis gambiensis</name>
    <dbReference type="NCBI Taxonomy" id="67801"/>
    <lineage>
        <taxon>Eukaryota</taxon>
        <taxon>Metazoa</taxon>
        <taxon>Ecdysozoa</taxon>
        <taxon>Arthropoda</taxon>
        <taxon>Hexapoda</taxon>
        <taxon>Insecta</taxon>
        <taxon>Pterygota</taxon>
        <taxon>Neoptera</taxon>
        <taxon>Endopterygota</taxon>
        <taxon>Diptera</taxon>
        <taxon>Brachycera</taxon>
        <taxon>Muscomorpha</taxon>
        <taxon>Hippoboscoidea</taxon>
        <taxon>Glossinidae</taxon>
        <taxon>Glossina</taxon>
    </lineage>
</organism>
<protein>
    <recommendedName>
        <fullName evidence="2">DUF4729 domain-containing protein</fullName>
    </recommendedName>
</protein>
<dbReference type="EMBL" id="JXJN01016874">
    <property type="status" value="NOT_ANNOTATED_CDS"/>
    <property type="molecule type" value="Genomic_DNA"/>
</dbReference>
<evidence type="ECO:0000259" key="2">
    <source>
        <dbReference type="Pfam" id="PF15866"/>
    </source>
</evidence>
<evidence type="ECO:0000313" key="4">
    <source>
        <dbReference type="Proteomes" id="UP000092460"/>
    </source>
</evidence>
<dbReference type="InterPro" id="IPR031732">
    <property type="entry name" value="DUF4729"/>
</dbReference>
<proteinExistence type="predicted"/>
<feature type="region of interest" description="Disordered" evidence="1">
    <location>
        <begin position="466"/>
        <end position="486"/>
    </location>
</feature>
<sequence>MNCGFCHENNIGPRIAPFGGFICSNDHLQCSKCNQKNYGQCGICDNMTSFVQMKMAAPTHHLAIIQAKIADLAINQPPSAPPMNSSSTANEMFTSKTPFVEIIRHPPSHTSRQDTQAFDGEKQNGGDKLPPSTGQNVVKIAIKDEPDTSSIVSQNSCRKTFAFIPECDSDAIAKLEGDCKSIETFAYIPDNNIETQMGISNKAREQDKETINHPHRPVRDGYTTSESTQRMNIFVLDDELEDAIIDTSEIRFMDSTESLKSLYPTGISQCTKNSIGCETTNSHISNKSCDYDHRAADGLSTKALLDFEAQNTAKSGEVVENYLRSYGPMTYSKYPICNCQNVQCDLKARMQWTEKTAQDGAVRQMKSACVSTESDPSLKSANVRPPFEVIEVTLPAKFPAQEFLVMRTMGVTKPDSDVLSQTAKTGRPNLDMRMQKILETVQEDPHLNLKESDKHSKGNLIKVPASSVQAKPPAQISHEGEPPITDSQNQISYELTKSAGQMNLLEKNSVLLMHLPNVHRAYYNPSLPLVVQSCNRELSPQDPPHPQYQLITCSAAVARELLNVKARFLSTKPVPASLVNILRTPIRCPESSCQRMTFVSDLNKHLVIDHNYLPMERITPFQAKSFFLDPRISRCGTTKSHILYLLRDKITDLGVSKYKDFLPLVVMSSRINLAQICSLNENEH</sequence>
<dbReference type="VEuPathDB" id="VectorBase:GPPI034732"/>
<dbReference type="Pfam" id="PF15866">
    <property type="entry name" value="DUF4729"/>
    <property type="match status" value="1"/>
</dbReference>
<dbReference type="Proteomes" id="UP000092460">
    <property type="component" value="Unassembled WGS sequence"/>
</dbReference>
<evidence type="ECO:0000256" key="1">
    <source>
        <dbReference type="SAM" id="MobiDB-lite"/>
    </source>
</evidence>
<feature type="region of interest" description="Disordered" evidence="1">
    <location>
        <begin position="104"/>
        <end position="134"/>
    </location>
</feature>
<reference evidence="3" key="2">
    <citation type="submission" date="2020-05" db="UniProtKB">
        <authorList>
            <consortium name="EnsemblMetazoa"/>
        </authorList>
    </citation>
    <scope>IDENTIFICATION</scope>
    <source>
        <strain evidence="3">IAEA</strain>
    </source>
</reference>
<keyword evidence="4" id="KW-1185">Reference proteome</keyword>
<dbReference type="EnsemblMetazoa" id="GPPI034732-RA">
    <property type="protein sequence ID" value="GPPI034732-PA"/>
    <property type="gene ID" value="GPPI034732"/>
</dbReference>